<comment type="catalytic activity">
    <reaction evidence="10">
        <text>holo-[cytochrome c] = apo-[cytochrome c] + heme b</text>
        <dbReference type="Rhea" id="RHEA:22648"/>
        <dbReference type="Rhea" id="RHEA-COMP:10725"/>
        <dbReference type="Rhea" id="RHEA-COMP:10726"/>
        <dbReference type="ChEBI" id="CHEBI:29950"/>
        <dbReference type="ChEBI" id="CHEBI:60344"/>
        <dbReference type="ChEBI" id="CHEBI:83739"/>
        <dbReference type="EC" id="4.4.1.17"/>
    </reaction>
</comment>
<dbReference type="PROSITE" id="PS00822">
    <property type="entry name" value="CYTO_HEME_LYASE_2"/>
    <property type="match status" value="1"/>
</dbReference>
<keyword evidence="9 10" id="KW-0456">Lyase</keyword>
<dbReference type="FunCoup" id="D3BE16">
    <property type="interactions" value="328"/>
</dbReference>
<dbReference type="InParanoid" id="D3BE16"/>
<accession>D3BE16</accession>
<evidence type="ECO:0000256" key="2">
    <source>
        <dbReference type="ARBA" id="ARBA00007255"/>
    </source>
</evidence>
<dbReference type="STRING" id="670386.D3BE16"/>
<dbReference type="Pfam" id="PF01265">
    <property type="entry name" value="Cyto_heme_lyase"/>
    <property type="match status" value="1"/>
</dbReference>
<keyword evidence="6 10" id="KW-0408">Iron</keyword>
<dbReference type="InterPro" id="IPR000511">
    <property type="entry name" value="Holocyt_c/c1_synthase"/>
</dbReference>
<evidence type="ECO:0000313" key="13">
    <source>
        <dbReference type="Proteomes" id="UP000001396"/>
    </source>
</evidence>
<comment type="subcellular location">
    <subcellularLocation>
        <location evidence="1 10">Mitochondrion inner membrane</location>
    </subcellularLocation>
</comment>
<dbReference type="GO" id="GO:0004408">
    <property type="term" value="F:holocytochrome-c synthase activity"/>
    <property type="evidence" value="ECO:0007669"/>
    <property type="project" value="UniProtKB-EC"/>
</dbReference>
<keyword evidence="7 10" id="KW-0496">Mitochondrion</keyword>
<dbReference type="GeneID" id="31362450"/>
<dbReference type="PANTHER" id="PTHR12743">
    <property type="entry name" value="CYTOCHROME C1 HEME LYASE"/>
    <property type="match status" value="1"/>
</dbReference>
<sequence>MDDQTKQNALAGGCPVAHDINPTNNMYRPNQKPHPDQKLPLETDRVTSSIPRTEKENWQYPSQQMFFNAMKRKNYEPNEEDMKVVIAIHNTVNEKCWEHVMEWENEFKDLLILFVEQQQQQQQQRRQQTIKSECCDVKLVKFRGRAKDFSPKARFLNFIGYKLPFDRHDWTVDRCGKQVRYVIDFYEGKVDPETNKPIGIYLDVRPAIDDLSTLKSRFNNLFK</sequence>
<dbReference type="PANTHER" id="PTHR12743:SF0">
    <property type="entry name" value="HOLOCYTOCHROME C-TYPE SYNTHASE"/>
    <property type="match status" value="1"/>
</dbReference>
<evidence type="ECO:0000256" key="3">
    <source>
        <dbReference type="ARBA" id="ARBA00022617"/>
    </source>
</evidence>
<dbReference type="GO" id="GO:0005743">
    <property type="term" value="C:mitochondrial inner membrane"/>
    <property type="evidence" value="ECO:0007669"/>
    <property type="project" value="UniProtKB-SubCell"/>
</dbReference>
<comment type="similarity">
    <text evidence="2 10">Belongs to the cytochrome c-type heme lyase family.</text>
</comment>
<feature type="region of interest" description="Disordered" evidence="11">
    <location>
        <begin position="1"/>
        <end position="40"/>
    </location>
</feature>
<dbReference type="EC" id="4.4.1.17" evidence="10"/>
<dbReference type="OMA" id="WKRIMKK"/>
<evidence type="ECO:0000256" key="9">
    <source>
        <dbReference type="ARBA" id="ARBA00023239"/>
    </source>
</evidence>
<proteinExistence type="inferred from homology"/>
<dbReference type="EMBL" id="ADBJ01000031">
    <property type="protein sequence ID" value="EFA80147.1"/>
    <property type="molecule type" value="Genomic_DNA"/>
</dbReference>
<evidence type="ECO:0000256" key="8">
    <source>
        <dbReference type="ARBA" id="ARBA00023136"/>
    </source>
</evidence>
<organism evidence="12 13">
    <name type="scientific">Heterostelium pallidum (strain ATCC 26659 / Pp 5 / PN500)</name>
    <name type="common">Cellular slime mold</name>
    <name type="synonym">Polysphondylium pallidum</name>
    <dbReference type="NCBI Taxonomy" id="670386"/>
    <lineage>
        <taxon>Eukaryota</taxon>
        <taxon>Amoebozoa</taxon>
        <taxon>Evosea</taxon>
        <taxon>Eumycetozoa</taxon>
        <taxon>Dictyostelia</taxon>
        <taxon>Acytosteliales</taxon>
        <taxon>Acytosteliaceae</taxon>
        <taxon>Heterostelium</taxon>
    </lineage>
</organism>
<gene>
    <name evidence="12" type="primary">cchl</name>
    <name evidence="12" type="ORF">PPL_06969</name>
</gene>
<comment type="function">
    <text evidence="10">Lyase that catalyzes the covalent linking of the heme group to the cytochrome C apoprotein to produce the mature functional cytochrome.</text>
</comment>
<evidence type="ECO:0000256" key="1">
    <source>
        <dbReference type="ARBA" id="ARBA00004273"/>
    </source>
</evidence>
<keyword evidence="8 10" id="KW-0472">Membrane</keyword>
<evidence type="ECO:0000256" key="4">
    <source>
        <dbReference type="ARBA" id="ARBA00022723"/>
    </source>
</evidence>
<dbReference type="AlphaFoldDB" id="D3BE16"/>
<reference evidence="12 13" key="1">
    <citation type="journal article" date="2011" name="Genome Res.">
        <title>Phylogeny-wide analysis of social amoeba genomes highlights ancient origins for complex intercellular communication.</title>
        <authorList>
            <person name="Heidel A.J."/>
            <person name="Lawal H.M."/>
            <person name="Felder M."/>
            <person name="Schilde C."/>
            <person name="Helps N.R."/>
            <person name="Tunggal B."/>
            <person name="Rivero F."/>
            <person name="John U."/>
            <person name="Schleicher M."/>
            <person name="Eichinger L."/>
            <person name="Platzer M."/>
            <person name="Noegel A.A."/>
            <person name="Schaap P."/>
            <person name="Gloeckner G."/>
        </authorList>
    </citation>
    <scope>NUCLEOTIDE SEQUENCE [LARGE SCALE GENOMIC DNA]</scope>
    <source>
        <strain evidence="13">ATCC 26659 / Pp 5 / PN500</strain>
    </source>
</reference>
<dbReference type="GO" id="GO:0046872">
    <property type="term" value="F:metal ion binding"/>
    <property type="evidence" value="ECO:0007669"/>
    <property type="project" value="UniProtKB-KW"/>
</dbReference>
<dbReference type="Proteomes" id="UP000001396">
    <property type="component" value="Unassembled WGS sequence"/>
</dbReference>
<keyword evidence="3 10" id="KW-0349">Heme</keyword>
<keyword evidence="5 10" id="KW-0999">Mitochondrion inner membrane</keyword>
<evidence type="ECO:0000313" key="12">
    <source>
        <dbReference type="EMBL" id="EFA80147.1"/>
    </source>
</evidence>
<evidence type="ECO:0000256" key="11">
    <source>
        <dbReference type="SAM" id="MobiDB-lite"/>
    </source>
</evidence>
<dbReference type="RefSeq" id="XP_020432267.1">
    <property type="nucleotide sequence ID" value="XM_020577819.1"/>
</dbReference>
<evidence type="ECO:0000256" key="6">
    <source>
        <dbReference type="ARBA" id="ARBA00023004"/>
    </source>
</evidence>
<keyword evidence="13" id="KW-1185">Reference proteome</keyword>
<name>D3BE16_HETP5</name>
<keyword evidence="4 10" id="KW-0479">Metal-binding</keyword>
<comment type="caution">
    <text evidence="12">The sequence shown here is derived from an EMBL/GenBank/DDBJ whole genome shotgun (WGS) entry which is preliminary data.</text>
</comment>
<protein>
    <recommendedName>
        <fullName evidence="10">Holocytochrome c-type synthase</fullName>
        <ecNumber evidence="10">4.4.1.17</ecNumber>
    </recommendedName>
</protein>
<evidence type="ECO:0000256" key="5">
    <source>
        <dbReference type="ARBA" id="ARBA00022792"/>
    </source>
</evidence>
<evidence type="ECO:0000256" key="10">
    <source>
        <dbReference type="RuleBase" id="RU363130"/>
    </source>
</evidence>
<evidence type="ECO:0000256" key="7">
    <source>
        <dbReference type="ARBA" id="ARBA00023128"/>
    </source>
</evidence>